<reference evidence="2 3" key="1">
    <citation type="journal article" date="2018" name="BMC Genomics">
        <title>Genomic comparison of Trypanosoma conorhini and Trypanosoma rangeli to Trypanosoma cruzi strains of high and low virulence.</title>
        <authorList>
            <person name="Bradwell K.R."/>
            <person name="Koparde V.N."/>
            <person name="Matveyev A.V."/>
            <person name="Serrano M.G."/>
            <person name="Alves J.M."/>
            <person name="Parikh H."/>
            <person name="Huang B."/>
            <person name="Lee V."/>
            <person name="Espinosa-Alvarez O."/>
            <person name="Ortiz P.A."/>
            <person name="Costa-Martins A.G."/>
            <person name="Teixeira M.M."/>
            <person name="Buck G.A."/>
        </authorList>
    </citation>
    <scope>NUCLEOTIDE SEQUENCE [LARGE SCALE GENOMIC DNA]</scope>
    <source>
        <strain evidence="2 3">AM80</strain>
    </source>
</reference>
<dbReference type="EMBL" id="MKGL01000850">
    <property type="protein sequence ID" value="RNE95495.1"/>
    <property type="molecule type" value="Genomic_DNA"/>
</dbReference>
<sequence>AATRDHRALRRAPGGGGTRRGAPPLLWWRAASAAPISVPSCGPPFEIPAVGVRVASPRVGAGQNRRRASPLRPRAGSDVASRGGLREGLVGHAAFFLFDN</sequence>
<dbReference type="RefSeq" id="XP_029233288.1">
    <property type="nucleotide sequence ID" value="XM_029386840.1"/>
</dbReference>
<dbReference type="Proteomes" id="UP000283634">
    <property type="component" value="Unassembled WGS sequence"/>
</dbReference>
<proteinExistence type="predicted"/>
<evidence type="ECO:0000313" key="2">
    <source>
        <dbReference type="EMBL" id="RNE95495.1"/>
    </source>
</evidence>
<feature type="region of interest" description="Disordered" evidence="1">
    <location>
        <begin position="58"/>
        <end position="82"/>
    </location>
</feature>
<feature type="non-terminal residue" evidence="2">
    <location>
        <position position="1"/>
    </location>
</feature>
<accession>A0A3R7JU35</accession>
<organism evidence="2 3">
    <name type="scientific">Trypanosoma rangeli</name>
    <dbReference type="NCBI Taxonomy" id="5698"/>
    <lineage>
        <taxon>Eukaryota</taxon>
        <taxon>Discoba</taxon>
        <taxon>Euglenozoa</taxon>
        <taxon>Kinetoplastea</taxon>
        <taxon>Metakinetoplastina</taxon>
        <taxon>Trypanosomatida</taxon>
        <taxon>Trypanosomatidae</taxon>
        <taxon>Trypanosoma</taxon>
        <taxon>Herpetosoma</taxon>
    </lineage>
</organism>
<dbReference type="AlphaFoldDB" id="A0A3R7JU35"/>
<keyword evidence="3" id="KW-1185">Reference proteome</keyword>
<protein>
    <submittedName>
        <fullName evidence="2">Uncharacterized protein</fullName>
    </submittedName>
</protein>
<evidence type="ECO:0000313" key="3">
    <source>
        <dbReference type="Proteomes" id="UP000283634"/>
    </source>
</evidence>
<feature type="region of interest" description="Disordered" evidence="1">
    <location>
        <begin position="1"/>
        <end position="22"/>
    </location>
</feature>
<dbReference type="GeneID" id="40334135"/>
<name>A0A3R7JU35_TRYRA</name>
<gene>
    <name evidence="2" type="ORF">TraAM80_10202</name>
</gene>
<evidence type="ECO:0000256" key="1">
    <source>
        <dbReference type="SAM" id="MobiDB-lite"/>
    </source>
</evidence>
<comment type="caution">
    <text evidence="2">The sequence shown here is derived from an EMBL/GenBank/DDBJ whole genome shotgun (WGS) entry which is preliminary data.</text>
</comment>